<keyword evidence="2" id="KW-1185">Reference proteome</keyword>
<proteinExistence type="predicted"/>
<sequence length="170" mass="18535">MRRRPCACAAERARRRRCSTVRRRSASFSFFFLFFSISSFDWGTCHMRRRGRPRRGPAVAARARANGRAVRYGNVGAGTANGCLVQAQARTGHATAWRSAALRGGRECARLGAGAVARPCGCGLNGRRVAARTARPVADASTVLARADVVRSGRWCNSVNWRSPSTPNRQ</sequence>
<organism evidence="1">
    <name type="scientific">Oryza meridionalis</name>
    <dbReference type="NCBI Taxonomy" id="40149"/>
    <lineage>
        <taxon>Eukaryota</taxon>
        <taxon>Viridiplantae</taxon>
        <taxon>Streptophyta</taxon>
        <taxon>Embryophyta</taxon>
        <taxon>Tracheophyta</taxon>
        <taxon>Spermatophyta</taxon>
        <taxon>Magnoliopsida</taxon>
        <taxon>Liliopsida</taxon>
        <taxon>Poales</taxon>
        <taxon>Poaceae</taxon>
        <taxon>BOP clade</taxon>
        <taxon>Oryzoideae</taxon>
        <taxon>Oryzeae</taxon>
        <taxon>Oryzinae</taxon>
        <taxon>Oryza</taxon>
    </lineage>
</organism>
<protein>
    <submittedName>
        <fullName evidence="1">Uncharacterized protein</fullName>
    </submittedName>
</protein>
<evidence type="ECO:0000313" key="1">
    <source>
        <dbReference type="EnsemblPlants" id="OMERI05G21120.1"/>
    </source>
</evidence>
<evidence type="ECO:0000313" key="2">
    <source>
        <dbReference type="Proteomes" id="UP000008021"/>
    </source>
</evidence>
<dbReference type="Gramene" id="OMERI05G21120.1">
    <property type="protein sequence ID" value="OMERI05G21120.1"/>
    <property type="gene ID" value="OMERI05G21120"/>
</dbReference>
<accession>A0A0E0DU55</accession>
<dbReference type="Proteomes" id="UP000008021">
    <property type="component" value="Chromosome 5"/>
</dbReference>
<reference evidence="1" key="1">
    <citation type="submission" date="2015-04" db="UniProtKB">
        <authorList>
            <consortium name="EnsemblPlants"/>
        </authorList>
    </citation>
    <scope>IDENTIFICATION</scope>
</reference>
<dbReference type="EnsemblPlants" id="OMERI05G21120.1">
    <property type="protein sequence ID" value="OMERI05G21120.1"/>
    <property type="gene ID" value="OMERI05G21120"/>
</dbReference>
<dbReference type="HOGENOM" id="CLU_1573137_0_0_1"/>
<dbReference type="AlphaFoldDB" id="A0A0E0DU55"/>
<name>A0A0E0DU55_9ORYZ</name>
<reference evidence="1" key="2">
    <citation type="submission" date="2018-05" db="EMBL/GenBank/DDBJ databases">
        <title>OmerRS3 (Oryza meridionalis Reference Sequence Version 3).</title>
        <authorList>
            <person name="Zhang J."/>
            <person name="Kudrna D."/>
            <person name="Lee S."/>
            <person name="Talag J."/>
            <person name="Welchert J."/>
            <person name="Wing R.A."/>
        </authorList>
    </citation>
    <scope>NUCLEOTIDE SEQUENCE [LARGE SCALE GENOMIC DNA]</scope>
    <source>
        <strain evidence="1">cv. OR44</strain>
    </source>
</reference>